<dbReference type="Gene3D" id="2.60.120.260">
    <property type="entry name" value="Galactose-binding domain-like"/>
    <property type="match status" value="1"/>
</dbReference>
<dbReference type="InterPro" id="IPR001119">
    <property type="entry name" value="SLH_dom"/>
</dbReference>
<accession>A0A9D1LW04</accession>
<proteinExistence type="predicted"/>
<keyword evidence="2" id="KW-0326">Glycosidase</keyword>
<dbReference type="InterPro" id="IPR000421">
    <property type="entry name" value="FA58C"/>
</dbReference>
<evidence type="ECO:0000313" key="7">
    <source>
        <dbReference type="Proteomes" id="UP000824111"/>
    </source>
</evidence>
<keyword evidence="1" id="KW-0677">Repeat</keyword>
<feature type="chain" id="PRO_5038756410" evidence="3">
    <location>
        <begin position="26"/>
        <end position="527"/>
    </location>
</feature>
<keyword evidence="3" id="KW-0732">Signal</keyword>
<dbReference type="EMBL" id="DVND01000173">
    <property type="protein sequence ID" value="HIU49051.1"/>
    <property type="molecule type" value="Genomic_DNA"/>
</dbReference>
<sequence length="527" mass="58230">MKKRFNFLLCFILCFGMTGVGQLGAAADFDYDMAYFEFTDGGVSGDRHPEYAGDGDMETAWSTVDAQKAGMRLIIDMMQIQDVGKIILHQPEEQYPAKFNVYLTRYKEDWGAPVLTDVSGSALETTTIGFDTEVSARFIMIELAEGTEENANPWAINEVEVLSIADSSRELQDTNVTTDKDPKESAEEFLAKVRMLNALDIGLTGEENPISKTTFLEWLLKFSNQYQNILSAYDGQSFADVPASSANHNMVEYAVRAGILKAGGAFEGARNITGNEAAEMAVRALGYGVYADNGYAAASVQAEVSKGVDAAAELTEQGAVRLFFNMIEIPLLELSLYGDSYSVDDTQANYAGYVWQKIYKVRGIVNTNSRTNLTGNPPLLYGLVKVDDTLYSIGDTNAEEFLGYNVEMYVRDTGGDEDEILAVYGYRNTYVQIPAPNMIRAESDTVTYLSNTSDAKEQKARMAENFNMVYNGVVMIPTDITKLNIQTGSATLVDNNNDGKYDVALADEYINYYVSYINQADQIIYDD</sequence>
<evidence type="ECO:0000256" key="2">
    <source>
        <dbReference type="ARBA" id="ARBA00023295"/>
    </source>
</evidence>
<dbReference type="PROSITE" id="PS50022">
    <property type="entry name" value="FA58C_3"/>
    <property type="match status" value="1"/>
</dbReference>
<protein>
    <submittedName>
        <fullName evidence="6">Discoidin domain-containing protein</fullName>
    </submittedName>
</protein>
<feature type="signal peptide" evidence="3">
    <location>
        <begin position="1"/>
        <end position="25"/>
    </location>
</feature>
<reference evidence="6" key="1">
    <citation type="submission" date="2020-10" db="EMBL/GenBank/DDBJ databases">
        <authorList>
            <person name="Gilroy R."/>
        </authorList>
    </citation>
    <scope>NUCLEOTIDE SEQUENCE</scope>
    <source>
        <strain evidence="6">ChiSjej4B22-9803</strain>
    </source>
</reference>
<feature type="domain" description="SLH" evidence="5">
    <location>
        <begin position="234"/>
        <end position="295"/>
    </location>
</feature>
<dbReference type="SUPFAM" id="SSF49785">
    <property type="entry name" value="Galactose-binding domain-like"/>
    <property type="match status" value="1"/>
</dbReference>
<feature type="domain" description="F5/8 type C" evidence="4">
    <location>
        <begin position="14"/>
        <end position="164"/>
    </location>
</feature>
<evidence type="ECO:0000259" key="4">
    <source>
        <dbReference type="PROSITE" id="PS50022"/>
    </source>
</evidence>
<evidence type="ECO:0000259" key="5">
    <source>
        <dbReference type="PROSITE" id="PS51272"/>
    </source>
</evidence>
<dbReference type="PROSITE" id="PS51272">
    <property type="entry name" value="SLH"/>
    <property type="match status" value="1"/>
</dbReference>
<dbReference type="Proteomes" id="UP000824111">
    <property type="component" value="Unassembled WGS sequence"/>
</dbReference>
<gene>
    <name evidence="6" type="ORF">IAB04_06770</name>
</gene>
<evidence type="ECO:0000313" key="6">
    <source>
        <dbReference type="EMBL" id="HIU49051.1"/>
    </source>
</evidence>
<keyword evidence="2" id="KW-0378">Hydrolase</keyword>
<evidence type="ECO:0000256" key="3">
    <source>
        <dbReference type="SAM" id="SignalP"/>
    </source>
</evidence>
<comment type="caution">
    <text evidence="6">The sequence shown here is derived from an EMBL/GenBank/DDBJ whole genome shotgun (WGS) entry which is preliminary data.</text>
</comment>
<reference evidence="6" key="2">
    <citation type="journal article" date="2021" name="PeerJ">
        <title>Extensive microbial diversity within the chicken gut microbiome revealed by metagenomics and culture.</title>
        <authorList>
            <person name="Gilroy R."/>
            <person name="Ravi A."/>
            <person name="Getino M."/>
            <person name="Pursley I."/>
            <person name="Horton D.L."/>
            <person name="Alikhan N.F."/>
            <person name="Baker D."/>
            <person name="Gharbi K."/>
            <person name="Hall N."/>
            <person name="Watson M."/>
            <person name="Adriaenssens E.M."/>
            <person name="Foster-Nyarko E."/>
            <person name="Jarju S."/>
            <person name="Secka A."/>
            <person name="Antonio M."/>
            <person name="Oren A."/>
            <person name="Chaudhuri R.R."/>
            <person name="La Ragione R."/>
            <person name="Hildebrand F."/>
            <person name="Pallen M.J."/>
        </authorList>
    </citation>
    <scope>NUCLEOTIDE SEQUENCE</scope>
    <source>
        <strain evidence="6">ChiSjej4B22-9803</strain>
    </source>
</reference>
<dbReference type="GO" id="GO:0016798">
    <property type="term" value="F:hydrolase activity, acting on glycosyl bonds"/>
    <property type="evidence" value="ECO:0007669"/>
    <property type="project" value="UniProtKB-KW"/>
</dbReference>
<feature type="non-terminal residue" evidence="6">
    <location>
        <position position="527"/>
    </location>
</feature>
<dbReference type="Pfam" id="PF00754">
    <property type="entry name" value="F5_F8_type_C"/>
    <property type="match status" value="1"/>
</dbReference>
<name>A0A9D1LW04_9FIRM</name>
<organism evidence="6 7">
    <name type="scientific">Candidatus Avimonoglobus intestinipullorum</name>
    <dbReference type="NCBI Taxonomy" id="2840699"/>
    <lineage>
        <taxon>Bacteria</taxon>
        <taxon>Bacillati</taxon>
        <taxon>Bacillota</taxon>
        <taxon>Clostridia</taxon>
        <taxon>Eubacteriales</taxon>
        <taxon>Candidatus Avimonoglobus</taxon>
    </lineage>
</organism>
<evidence type="ECO:0000256" key="1">
    <source>
        <dbReference type="ARBA" id="ARBA00022737"/>
    </source>
</evidence>
<dbReference type="InterPro" id="IPR008979">
    <property type="entry name" value="Galactose-bd-like_sf"/>
</dbReference>
<dbReference type="AlphaFoldDB" id="A0A9D1LW04"/>